<keyword evidence="2" id="KW-1185">Reference proteome</keyword>
<dbReference type="EMBL" id="JADEXN010000079">
    <property type="protein sequence ID" value="MBE9040377.1"/>
    <property type="molecule type" value="Genomic_DNA"/>
</dbReference>
<accession>A0A928VUA8</accession>
<proteinExistence type="predicted"/>
<comment type="caution">
    <text evidence="1">The sequence shown here is derived from an EMBL/GenBank/DDBJ whole genome shotgun (WGS) entry which is preliminary data.</text>
</comment>
<gene>
    <name evidence="1" type="ORF">IQ235_06170</name>
</gene>
<dbReference type="RefSeq" id="WP_264320625.1">
    <property type="nucleotide sequence ID" value="NZ_JADEXN010000079.1"/>
</dbReference>
<evidence type="ECO:0000313" key="1">
    <source>
        <dbReference type="EMBL" id="MBE9040377.1"/>
    </source>
</evidence>
<protein>
    <submittedName>
        <fullName evidence="1">Uncharacterized protein</fullName>
    </submittedName>
</protein>
<organism evidence="1 2">
    <name type="scientific">Zarconia navalis LEGE 11467</name>
    <dbReference type="NCBI Taxonomy" id="1828826"/>
    <lineage>
        <taxon>Bacteria</taxon>
        <taxon>Bacillati</taxon>
        <taxon>Cyanobacteriota</taxon>
        <taxon>Cyanophyceae</taxon>
        <taxon>Oscillatoriophycideae</taxon>
        <taxon>Oscillatoriales</taxon>
        <taxon>Oscillatoriales incertae sedis</taxon>
        <taxon>Zarconia</taxon>
        <taxon>Zarconia navalis</taxon>
    </lineage>
</organism>
<dbReference type="Proteomes" id="UP000621799">
    <property type="component" value="Unassembled WGS sequence"/>
</dbReference>
<sequence length="69" mass="7806">MGWVWRRISQPLDRSISNRFLALFWISPALRSTLGQPTQTGVEIASNPISWSLYLTPGNINYDLSLSVL</sequence>
<name>A0A928VUA8_9CYAN</name>
<reference evidence="1" key="1">
    <citation type="submission" date="2020-10" db="EMBL/GenBank/DDBJ databases">
        <authorList>
            <person name="Castelo-Branco R."/>
            <person name="Eusebio N."/>
            <person name="Adriana R."/>
            <person name="Vieira A."/>
            <person name="Brugerolle De Fraissinette N."/>
            <person name="Rezende De Castro R."/>
            <person name="Schneider M.P."/>
            <person name="Vasconcelos V."/>
            <person name="Leao P.N."/>
        </authorList>
    </citation>
    <scope>NUCLEOTIDE SEQUENCE</scope>
    <source>
        <strain evidence="1">LEGE 11467</strain>
    </source>
</reference>
<evidence type="ECO:0000313" key="2">
    <source>
        <dbReference type="Proteomes" id="UP000621799"/>
    </source>
</evidence>
<dbReference type="AlphaFoldDB" id="A0A928VUA8"/>